<evidence type="ECO:0000313" key="1">
    <source>
        <dbReference type="EMBL" id="MBM6924087.1"/>
    </source>
</evidence>
<dbReference type="InterPro" id="IPR012340">
    <property type="entry name" value="NA-bd_OB-fold"/>
</dbReference>
<proteinExistence type="predicted"/>
<gene>
    <name evidence="1" type="ORF">H9X81_10370</name>
</gene>
<organism evidence="1 2">
    <name type="scientific">Hydrogenoanaerobacterium saccharovorans</name>
    <dbReference type="NCBI Taxonomy" id="474960"/>
    <lineage>
        <taxon>Bacteria</taxon>
        <taxon>Bacillati</taxon>
        <taxon>Bacillota</taxon>
        <taxon>Clostridia</taxon>
        <taxon>Eubacteriales</taxon>
        <taxon>Oscillospiraceae</taxon>
        <taxon>Hydrogenoanaerobacterium</taxon>
    </lineage>
</organism>
<reference evidence="1 2" key="1">
    <citation type="journal article" date="2021" name="Sci. Rep.">
        <title>The distribution of antibiotic resistance genes in chicken gut microbiota commensals.</title>
        <authorList>
            <person name="Juricova H."/>
            <person name="Matiasovicova J."/>
            <person name="Kubasova T."/>
            <person name="Cejkova D."/>
            <person name="Rychlik I."/>
        </authorList>
    </citation>
    <scope>NUCLEOTIDE SEQUENCE [LARGE SCALE GENOMIC DNA]</scope>
    <source>
        <strain evidence="1 2">An564</strain>
    </source>
</reference>
<dbReference type="RefSeq" id="WP_204721770.1">
    <property type="nucleotide sequence ID" value="NZ_JACSNR010000010.1"/>
</dbReference>
<sequence length="208" mass="23374">MSCKIIADLLPVSVQCLQDDNGKVRLETVQCRIEGSTPDSTSASLELILFYPRSAQRELIENAVKEGSLLRVDGRLRRYCYQDRNGAEVDKIQLVADGVEASTESSPRRSVVFMEGGVRPFPNSEFVQDNGDYKKAAFWMFTDPKSKDVHETYLTMICTAFGETASQIEKMKLCKNAHLIVTGRLEVLQSGKLGVRLYEAYYGRSKRS</sequence>
<dbReference type="SUPFAM" id="SSF50249">
    <property type="entry name" value="Nucleic acid-binding proteins"/>
    <property type="match status" value="1"/>
</dbReference>
<evidence type="ECO:0000313" key="2">
    <source>
        <dbReference type="Proteomes" id="UP000724149"/>
    </source>
</evidence>
<dbReference type="GO" id="GO:0003677">
    <property type="term" value="F:DNA binding"/>
    <property type="evidence" value="ECO:0007669"/>
    <property type="project" value="UniProtKB-KW"/>
</dbReference>
<keyword evidence="2" id="KW-1185">Reference proteome</keyword>
<accession>A0ABS2GNS3</accession>
<dbReference type="EMBL" id="JACSNR010000010">
    <property type="protein sequence ID" value="MBM6924087.1"/>
    <property type="molecule type" value="Genomic_DNA"/>
</dbReference>
<dbReference type="Proteomes" id="UP000724149">
    <property type="component" value="Unassembled WGS sequence"/>
</dbReference>
<name>A0ABS2GNS3_9FIRM</name>
<protein>
    <submittedName>
        <fullName evidence="1">Single-stranded DNA-binding protein</fullName>
    </submittedName>
</protein>
<keyword evidence="1" id="KW-0238">DNA-binding</keyword>
<comment type="caution">
    <text evidence="1">The sequence shown here is derived from an EMBL/GenBank/DDBJ whole genome shotgun (WGS) entry which is preliminary data.</text>
</comment>